<accession>A0AAJ5W4G4</accession>
<organism evidence="1 2">
    <name type="scientific">Candidatus Pedobacter colombiensis</name>
    <dbReference type="NCBI Taxonomy" id="3121371"/>
    <lineage>
        <taxon>Bacteria</taxon>
        <taxon>Pseudomonadati</taxon>
        <taxon>Bacteroidota</taxon>
        <taxon>Sphingobacteriia</taxon>
        <taxon>Sphingobacteriales</taxon>
        <taxon>Sphingobacteriaceae</taxon>
        <taxon>Pedobacter</taxon>
    </lineage>
</organism>
<name>A0AAJ5W4G4_9SPHI</name>
<reference evidence="1" key="1">
    <citation type="submission" date="2023-03" db="EMBL/GenBank/DDBJ databases">
        <title>Andean soil-derived lignocellulolytic bacterial consortium as a source of novel taxa and putative plastic-active enzymes.</title>
        <authorList>
            <person name="Diaz-Garcia L."/>
            <person name="Chuvochina M."/>
            <person name="Feuerriegel G."/>
            <person name="Bunk B."/>
            <person name="Sproer C."/>
            <person name="Streit W.R."/>
            <person name="Rodriguez L.M."/>
            <person name="Overmann J."/>
            <person name="Jimenez D.J."/>
        </authorList>
    </citation>
    <scope>NUCLEOTIDE SEQUENCE</scope>
    <source>
        <strain evidence="1">MAG 3858</strain>
    </source>
</reference>
<dbReference type="AlphaFoldDB" id="A0AAJ5W4G4"/>
<protein>
    <submittedName>
        <fullName evidence="1">Uncharacterized protein</fullName>
    </submittedName>
</protein>
<proteinExistence type="predicted"/>
<sequence>MKAGNGYMEDMLLPVRSFFVAIQSDPRIGATHIAVYMALYCKCLAEGDNEIRVFASDIMPVAKIFSRMTYCKVINDLCSMGYIEYKPSFVKPSLIRLLYIKSSL</sequence>
<evidence type="ECO:0000313" key="1">
    <source>
        <dbReference type="EMBL" id="WEK17889.1"/>
    </source>
</evidence>
<dbReference type="Proteomes" id="UP001214530">
    <property type="component" value="Chromosome"/>
</dbReference>
<evidence type="ECO:0000313" key="2">
    <source>
        <dbReference type="Proteomes" id="UP001214530"/>
    </source>
</evidence>
<gene>
    <name evidence="1" type="ORF">P0Y49_13885</name>
</gene>
<dbReference type="EMBL" id="CP119313">
    <property type="protein sequence ID" value="WEK17889.1"/>
    <property type="molecule type" value="Genomic_DNA"/>
</dbReference>